<gene>
    <name evidence="1" type="ORF">BN134_580</name>
</gene>
<dbReference type="Proteomes" id="UP000009342">
    <property type="component" value="Unassembled WGS sequence"/>
</dbReference>
<evidence type="ECO:0000313" key="2">
    <source>
        <dbReference type="Proteomes" id="UP000009342"/>
    </source>
</evidence>
<comment type="caution">
    <text evidence="1">The sequence shown here is derived from an EMBL/GenBank/DDBJ whole genome shotgun (WGS) entry which is preliminary data.</text>
</comment>
<proteinExistence type="predicted"/>
<sequence>MICAHYGLMLNFAKDTPSQGDTMPHQTHLMLFRQTTLLLAALLTACSLAGNYQARAHEQLTDLMATHLQLIDDFTAPSAELDNAALAKADHDMRLRFAQAIPYAESLHDTLRTDNLRLLQSVYRDDHTRLVKQNHPFSPAQAALWREQARLAYLEALRGECSRPASPCQ</sequence>
<evidence type="ECO:0000313" key="1">
    <source>
        <dbReference type="EMBL" id="CCJ79874.1"/>
    </source>
</evidence>
<name>A0ABM9Q3E0_9ENTR</name>
<evidence type="ECO:0008006" key="3">
    <source>
        <dbReference type="Google" id="ProtNLM"/>
    </source>
</evidence>
<keyword evidence="2" id="KW-1185">Reference proteome</keyword>
<protein>
    <recommendedName>
        <fullName evidence="3">Outer membrane lipoprotein</fullName>
    </recommendedName>
</protein>
<organism evidence="1 2">
    <name type="scientific">Cronobacter dublinensis 1210</name>
    <dbReference type="NCBI Taxonomy" id="1208656"/>
    <lineage>
        <taxon>Bacteria</taxon>
        <taxon>Pseudomonadati</taxon>
        <taxon>Pseudomonadota</taxon>
        <taxon>Gammaproteobacteria</taxon>
        <taxon>Enterobacterales</taxon>
        <taxon>Enterobacteriaceae</taxon>
        <taxon>Cronobacter</taxon>
    </lineage>
</organism>
<reference evidence="2" key="1">
    <citation type="journal article" date="2012" name="PLoS ONE">
        <title>Comparative analysis of genome sequences covering the seven cronobacter species.</title>
        <authorList>
            <person name="Joseph S."/>
            <person name="Desai P."/>
            <person name="Ji Y."/>
            <person name="Cummings C.A."/>
            <person name="Shih R."/>
            <person name="Degoricija L."/>
            <person name="Rico A."/>
            <person name="Brzoska P."/>
            <person name="Hamby S.E."/>
            <person name="Masood N."/>
            <person name="Hariri S."/>
            <person name="Sonbol H."/>
            <person name="Chuzhanova N."/>
            <person name="McClelland M."/>
            <person name="Furtado M.R."/>
            <person name="Forsythe S.J."/>
        </authorList>
    </citation>
    <scope>NUCLEOTIDE SEQUENCE [LARGE SCALE GENOMIC DNA]</scope>
    <source>
        <strain evidence="2">1210</strain>
    </source>
</reference>
<accession>A0ABM9Q3E0</accession>
<dbReference type="EMBL" id="CAKZ01000024">
    <property type="protein sequence ID" value="CCJ79874.1"/>
    <property type="molecule type" value="Genomic_DNA"/>
</dbReference>